<evidence type="ECO:0000256" key="2">
    <source>
        <dbReference type="ARBA" id="ARBA00022475"/>
    </source>
</evidence>
<keyword evidence="3 7" id="KW-0997">Cell inner membrane</keyword>
<keyword evidence="2" id="KW-1003">Cell membrane</keyword>
<keyword evidence="5 7" id="KW-1133">Transmembrane helix</keyword>
<keyword evidence="6 7" id="KW-0472">Membrane</keyword>
<dbReference type="PANTHER" id="PTHR33362">
    <property type="entry name" value="SIALIC ACID TRAP TRANSPORTER PERMEASE PROTEIN SIAT-RELATED"/>
    <property type="match status" value="1"/>
</dbReference>
<dbReference type="HOGENOM" id="CLU_019824_4_1_5"/>
<dbReference type="eggNOG" id="COG1593">
    <property type="taxonomic scope" value="Bacteria"/>
</dbReference>
<reference evidence="9 10" key="1">
    <citation type="journal article" date="2010" name="J. Bacteriol.">
        <title>Genome sequences of Oceanicola granulosus HTCC2516(T) and Oceanicola batsensis HTCC2597(TDelta).</title>
        <authorList>
            <person name="Thrash J.C."/>
            <person name="Cho J.C."/>
            <person name="Vergin K.L."/>
            <person name="Giovannoni S.J."/>
        </authorList>
    </citation>
    <scope>NUCLEOTIDE SEQUENCE [LARGE SCALE GENOMIC DNA]</scope>
    <source>
        <strain evidence="10">ATCC BAA-863 / DSM 15984 / KCTC 12145 / HTCC2597</strain>
    </source>
</reference>
<feature type="transmembrane region" description="Helical" evidence="7">
    <location>
        <begin position="241"/>
        <end position="257"/>
    </location>
</feature>
<keyword evidence="10" id="KW-1185">Reference proteome</keyword>
<feature type="transmembrane region" description="Helical" evidence="7">
    <location>
        <begin position="335"/>
        <end position="352"/>
    </location>
</feature>
<protein>
    <recommendedName>
        <fullName evidence="7">TRAP transporter large permease protein</fullName>
    </recommendedName>
</protein>
<feature type="transmembrane region" description="Helical" evidence="7">
    <location>
        <begin position="53"/>
        <end position="78"/>
    </location>
</feature>
<feature type="transmembrane region" description="Helical" evidence="7">
    <location>
        <begin position="167"/>
        <end position="192"/>
    </location>
</feature>
<evidence type="ECO:0000256" key="4">
    <source>
        <dbReference type="ARBA" id="ARBA00022692"/>
    </source>
</evidence>
<dbReference type="Proteomes" id="UP000004318">
    <property type="component" value="Unassembled WGS sequence"/>
</dbReference>
<evidence type="ECO:0000256" key="5">
    <source>
        <dbReference type="ARBA" id="ARBA00022989"/>
    </source>
</evidence>
<dbReference type="AlphaFoldDB" id="A3TYM1"/>
<comment type="subunit">
    <text evidence="7">The complex comprises the extracytoplasmic solute receptor protein and the two transmembrane proteins.</text>
</comment>
<dbReference type="InterPro" id="IPR004681">
    <property type="entry name" value="TRAP_DctM"/>
</dbReference>
<feature type="transmembrane region" description="Helical" evidence="7">
    <location>
        <begin position="6"/>
        <end position="33"/>
    </location>
</feature>
<dbReference type="PANTHER" id="PTHR33362:SF2">
    <property type="entry name" value="TRAP TRANSPORTER LARGE PERMEASE PROTEIN"/>
    <property type="match status" value="1"/>
</dbReference>
<sequence length="428" mass="44569">MTTALFLLFFGCLILGVPVALTMGVAGLGAILIDGSLTPMLATQQIFGGINSFPLMAVPFFILASELMTAFGLTQSLLRLANDLVGHIRGGVGHVNVLVSMFFAGISGSALADAAGPSAIVMKMMREAGYEKNYAGALSAATATIGPIIPPSILMVVYAISDSNVTVAGLFLAGILPGILMGLALAAVNHFVSVRHDYRGREHRATTGELGRSAVVAIPALLMPLLILGGILGGVFTPTEAGAVATAYALLLGVVSRKAGWRRLYAVFVNAALTTSSVLLIVAMASIFAWLLAYLQVPQELAAILGGLTDNPTLVLILLAVFSLLCGLFLDTLPALIILTPILAPIAHQFGIDPRQFAMMLVLNLAIGMITPPIGPVLFVISTVGRLRLEALSRAVLPLLAAELAVLLVVIFVPSVSTAIPEFFGYSN</sequence>
<keyword evidence="7" id="KW-0813">Transport</keyword>
<evidence type="ECO:0000256" key="7">
    <source>
        <dbReference type="RuleBase" id="RU369079"/>
    </source>
</evidence>
<evidence type="ECO:0000313" key="9">
    <source>
        <dbReference type="EMBL" id="EAQ03255.1"/>
    </source>
</evidence>
<comment type="similarity">
    <text evidence="7">Belongs to the TRAP transporter large permease family.</text>
</comment>
<dbReference type="NCBIfam" id="TIGR00786">
    <property type="entry name" value="dctM"/>
    <property type="match status" value="1"/>
</dbReference>
<dbReference type="Pfam" id="PF06808">
    <property type="entry name" value="DctM"/>
    <property type="match status" value="1"/>
</dbReference>
<dbReference type="RefSeq" id="WP_009807008.1">
    <property type="nucleotide sequence ID" value="NZ_CH724131.1"/>
</dbReference>
<evidence type="ECO:0000259" key="8">
    <source>
        <dbReference type="Pfam" id="PF06808"/>
    </source>
</evidence>
<feature type="transmembrane region" description="Helical" evidence="7">
    <location>
        <begin position="358"/>
        <end position="384"/>
    </location>
</feature>
<feature type="transmembrane region" description="Helical" evidence="7">
    <location>
        <begin position="313"/>
        <end position="330"/>
    </location>
</feature>
<feature type="transmembrane region" description="Helical" evidence="7">
    <location>
        <begin position="134"/>
        <end position="161"/>
    </location>
</feature>
<evidence type="ECO:0000256" key="1">
    <source>
        <dbReference type="ARBA" id="ARBA00004429"/>
    </source>
</evidence>
<comment type="caution">
    <text evidence="9">The sequence shown here is derived from an EMBL/GenBank/DDBJ whole genome shotgun (WGS) entry which is preliminary data.</text>
</comment>
<feature type="transmembrane region" description="Helical" evidence="7">
    <location>
        <begin position="264"/>
        <end position="293"/>
    </location>
</feature>
<feature type="transmembrane region" description="Helical" evidence="7">
    <location>
        <begin position="396"/>
        <end position="420"/>
    </location>
</feature>
<gene>
    <name evidence="9" type="ORF">OB2597_13963</name>
</gene>
<dbReference type="PIRSF" id="PIRSF006066">
    <property type="entry name" value="HI0050"/>
    <property type="match status" value="1"/>
</dbReference>
<feature type="transmembrane region" description="Helical" evidence="7">
    <location>
        <begin position="213"/>
        <end position="235"/>
    </location>
</feature>
<keyword evidence="4 7" id="KW-0812">Transmembrane</keyword>
<comment type="function">
    <text evidence="7">Part of the tripartite ATP-independent periplasmic (TRAP) transport system.</text>
</comment>
<dbReference type="EMBL" id="AAMO01000005">
    <property type="protein sequence ID" value="EAQ03255.1"/>
    <property type="molecule type" value="Genomic_DNA"/>
</dbReference>
<dbReference type="STRING" id="252305.OB2597_13963"/>
<proteinExistence type="inferred from homology"/>
<dbReference type="InterPro" id="IPR010656">
    <property type="entry name" value="DctM"/>
</dbReference>
<organism evidence="9 10">
    <name type="scientific">Pseudooceanicola batsensis (strain ATCC BAA-863 / DSM 15984 / KCTC 12145 / HTCC2597)</name>
    <name type="common">Oceanicola batsensis</name>
    <dbReference type="NCBI Taxonomy" id="252305"/>
    <lineage>
        <taxon>Bacteria</taxon>
        <taxon>Pseudomonadati</taxon>
        <taxon>Pseudomonadota</taxon>
        <taxon>Alphaproteobacteria</taxon>
        <taxon>Rhodobacterales</taxon>
        <taxon>Paracoccaceae</taxon>
        <taxon>Pseudooceanicola</taxon>
    </lineage>
</organism>
<dbReference type="GO" id="GO:0022857">
    <property type="term" value="F:transmembrane transporter activity"/>
    <property type="evidence" value="ECO:0007669"/>
    <property type="project" value="UniProtKB-UniRule"/>
</dbReference>
<comment type="subcellular location">
    <subcellularLocation>
        <location evidence="1 7">Cell inner membrane</location>
        <topology evidence="1 7">Multi-pass membrane protein</topology>
    </subcellularLocation>
</comment>
<feature type="domain" description="TRAP C4-dicarboxylate transport system permease DctM subunit" evidence="8">
    <location>
        <begin position="6"/>
        <end position="415"/>
    </location>
</feature>
<accession>A3TYM1</accession>
<dbReference type="GO" id="GO:0005886">
    <property type="term" value="C:plasma membrane"/>
    <property type="evidence" value="ECO:0007669"/>
    <property type="project" value="UniProtKB-SubCell"/>
</dbReference>
<dbReference type="OrthoDB" id="9790209at2"/>
<evidence type="ECO:0000313" key="10">
    <source>
        <dbReference type="Proteomes" id="UP000004318"/>
    </source>
</evidence>
<evidence type="ECO:0000256" key="6">
    <source>
        <dbReference type="ARBA" id="ARBA00023136"/>
    </source>
</evidence>
<name>A3TYM1_PSEBH</name>
<evidence type="ECO:0000256" key="3">
    <source>
        <dbReference type="ARBA" id="ARBA00022519"/>
    </source>
</evidence>